<dbReference type="HAMAP" id="MF_00129">
    <property type="entry name" value="MnmG_GidA"/>
    <property type="match status" value="1"/>
</dbReference>
<keyword evidence="5 12" id="KW-0963">Cytoplasm</keyword>
<sequence length="628" mass="70502">MPTSGERYDVIVIGAGHAGCEAALASARMGCSTLLLTLSLDTIAYMPCNPSVGGPAKGHVVREVDALGGEMGRNIDKTHIQMRMLNTRKGPAVYALRAQADKVLYQQEMKKALENEPNLVLHQNMVEKLLVNDGVCEGVLTRTGAKYYSTTVVLTTGTYLRGKVIIGDLTYESGPNNQQPSINLAHHLHDLGFETVRFKTGTPPRVNKSTVDTSKMEIQPGDEEPRAFSYETTQYITDQLPCWLTYTNEKTHEFIRDNLHRAPMYSGVIEGEGPRYCPSIEDKIVRFADKNRHQIFLEPEGRETLEMYVQGLSTSLPEEVQQSLLRTIDGLEEAEMMRTGYAIEYDAIVPTQLWPSLETKRVENLFTAGQINGTSGYEEAAAQGIMAGINAARKVQQKEAVVLDRSQAYIAVLIDDLVTKGTNEPYRLLTSRAEYRLLLRHDNADLRLTELGYQVGLISEERYRRFVSKREAIEQEITRLRNTTVKPTEQVQQLLRSLQSSELDNAVELSKLIKRPEVKYAHIQELSPPEKPVSPEVAEQVEIQLKYEGYIKKSMQQVEKMKKMENKRIPDWVKYEEISGMSSEAREKLSRVRPLSLGQASRISGVNPSDLSILLVYIEQGGHTHASG</sequence>
<dbReference type="PANTHER" id="PTHR11806">
    <property type="entry name" value="GLUCOSE INHIBITED DIVISION PROTEIN A"/>
    <property type="match status" value="1"/>
</dbReference>
<evidence type="ECO:0000256" key="8">
    <source>
        <dbReference type="ARBA" id="ARBA00022827"/>
    </source>
</evidence>
<evidence type="ECO:0000256" key="3">
    <source>
        <dbReference type="ARBA" id="ARBA00007653"/>
    </source>
</evidence>
<evidence type="ECO:0000256" key="11">
    <source>
        <dbReference type="ARBA" id="ARBA00031800"/>
    </source>
</evidence>
<evidence type="ECO:0000256" key="1">
    <source>
        <dbReference type="ARBA" id="ARBA00001974"/>
    </source>
</evidence>
<feature type="binding site" evidence="12">
    <location>
        <position position="181"/>
    </location>
    <ligand>
        <name>FAD</name>
        <dbReference type="ChEBI" id="CHEBI:57692"/>
    </ligand>
</feature>
<name>A0A1G6QTE7_9BACL</name>
<evidence type="ECO:0000256" key="5">
    <source>
        <dbReference type="ARBA" id="ARBA00022490"/>
    </source>
</evidence>
<dbReference type="InterPro" id="IPR020595">
    <property type="entry name" value="MnmG-rel_CS"/>
</dbReference>
<dbReference type="Pfam" id="PF21680">
    <property type="entry name" value="GIDA_C_1st"/>
    <property type="match status" value="1"/>
</dbReference>
<dbReference type="PANTHER" id="PTHR11806:SF0">
    <property type="entry name" value="PROTEIN MTO1 HOMOLOG, MITOCHONDRIAL"/>
    <property type="match status" value="1"/>
</dbReference>
<keyword evidence="8 12" id="KW-0274">FAD</keyword>
<dbReference type="InterPro" id="IPR002218">
    <property type="entry name" value="MnmG-rel"/>
</dbReference>
<dbReference type="Gene3D" id="1.10.10.1800">
    <property type="entry name" value="tRNA uridine 5-carboxymethylaminomethyl modification enzyme MnmG/GidA"/>
    <property type="match status" value="1"/>
</dbReference>
<proteinExistence type="inferred from homology"/>
<dbReference type="AlphaFoldDB" id="A0A1G6QTE7"/>
<dbReference type="FunFam" id="3.50.50.60:FF:000002">
    <property type="entry name" value="tRNA uridine 5-carboxymethylaminomethyl modification enzyme MnmG"/>
    <property type="match status" value="1"/>
</dbReference>
<feature type="binding site" evidence="12">
    <location>
        <position position="370"/>
    </location>
    <ligand>
        <name>FAD</name>
        <dbReference type="ChEBI" id="CHEBI:57692"/>
    </ligand>
</feature>
<dbReference type="Pfam" id="PF01134">
    <property type="entry name" value="GIDA"/>
    <property type="match status" value="1"/>
</dbReference>
<dbReference type="SUPFAM" id="SSF51905">
    <property type="entry name" value="FAD/NAD(P)-binding domain"/>
    <property type="match status" value="1"/>
</dbReference>
<evidence type="ECO:0000256" key="6">
    <source>
        <dbReference type="ARBA" id="ARBA00022630"/>
    </source>
</evidence>
<dbReference type="GO" id="GO:0005829">
    <property type="term" value="C:cytosol"/>
    <property type="evidence" value="ECO:0007669"/>
    <property type="project" value="TreeGrafter"/>
</dbReference>
<dbReference type="Pfam" id="PF13932">
    <property type="entry name" value="SAM_GIDA_C"/>
    <property type="match status" value="1"/>
</dbReference>
<dbReference type="GO" id="GO:0050660">
    <property type="term" value="F:flavin adenine dinucleotide binding"/>
    <property type="evidence" value="ECO:0007669"/>
    <property type="project" value="UniProtKB-UniRule"/>
</dbReference>
<evidence type="ECO:0000256" key="7">
    <source>
        <dbReference type="ARBA" id="ARBA00022694"/>
    </source>
</evidence>
<dbReference type="NCBIfam" id="TIGR00136">
    <property type="entry name" value="mnmG_gidA"/>
    <property type="match status" value="1"/>
</dbReference>
<feature type="binding site" evidence="12">
    <location>
        <position position="126"/>
    </location>
    <ligand>
        <name>FAD</name>
        <dbReference type="ChEBI" id="CHEBI:57692"/>
    </ligand>
</feature>
<dbReference type="InterPro" id="IPR049312">
    <property type="entry name" value="GIDA_C_N"/>
</dbReference>
<evidence type="ECO:0000256" key="2">
    <source>
        <dbReference type="ARBA" id="ARBA00003717"/>
    </source>
</evidence>
<evidence type="ECO:0000259" key="13">
    <source>
        <dbReference type="SMART" id="SM01228"/>
    </source>
</evidence>
<evidence type="ECO:0000256" key="4">
    <source>
        <dbReference type="ARBA" id="ARBA00020461"/>
    </source>
</evidence>
<dbReference type="PROSITE" id="PS01280">
    <property type="entry name" value="GIDA_1"/>
    <property type="match status" value="1"/>
</dbReference>
<dbReference type="InterPro" id="IPR044920">
    <property type="entry name" value="MnmG_C_subdom_sf"/>
</dbReference>
<evidence type="ECO:0000313" key="14">
    <source>
        <dbReference type="EMBL" id="SDC95648.1"/>
    </source>
</evidence>
<feature type="binding site" evidence="12">
    <location>
        <begin position="14"/>
        <end position="19"/>
    </location>
    <ligand>
        <name>FAD</name>
        <dbReference type="ChEBI" id="CHEBI:57692"/>
    </ligand>
</feature>
<dbReference type="SMART" id="SM01228">
    <property type="entry name" value="GIDA_assoc_3"/>
    <property type="match status" value="1"/>
</dbReference>
<dbReference type="InterPro" id="IPR026904">
    <property type="entry name" value="MnmG_C"/>
</dbReference>
<dbReference type="InterPro" id="IPR036188">
    <property type="entry name" value="FAD/NAD-bd_sf"/>
</dbReference>
<keyword evidence="15" id="KW-1185">Reference proteome</keyword>
<reference evidence="14 15" key="1">
    <citation type="submission" date="2016-10" db="EMBL/GenBank/DDBJ databases">
        <authorList>
            <person name="de Groot N.N."/>
        </authorList>
    </citation>
    <scope>NUCLEOTIDE SEQUENCE [LARGE SCALE GENOMIC DNA]</scope>
    <source>
        <strain evidence="14 15">DSM 45514</strain>
    </source>
</reference>
<organism evidence="14 15">
    <name type="scientific">Melghirimyces thermohalophilus</name>
    <dbReference type="NCBI Taxonomy" id="1236220"/>
    <lineage>
        <taxon>Bacteria</taxon>
        <taxon>Bacillati</taxon>
        <taxon>Bacillota</taxon>
        <taxon>Bacilli</taxon>
        <taxon>Bacillales</taxon>
        <taxon>Thermoactinomycetaceae</taxon>
        <taxon>Melghirimyces</taxon>
    </lineage>
</organism>
<protein>
    <recommendedName>
        <fullName evidence="4 12">tRNA uridine 5-carboxymethylaminomethyl modification enzyme MnmG</fullName>
    </recommendedName>
    <alternativeName>
        <fullName evidence="11 12">Glucose-inhibited division protein A</fullName>
    </alternativeName>
</protein>
<dbReference type="PRINTS" id="PR00411">
    <property type="entry name" value="PNDRDTASEI"/>
</dbReference>
<feature type="binding site" evidence="12">
    <location>
        <begin position="273"/>
        <end position="287"/>
    </location>
    <ligand>
        <name>NAD(+)</name>
        <dbReference type="ChEBI" id="CHEBI:57540"/>
    </ligand>
</feature>
<dbReference type="GO" id="GO:0002098">
    <property type="term" value="P:tRNA wobble uridine modification"/>
    <property type="evidence" value="ECO:0007669"/>
    <property type="project" value="InterPro"/>
</dbReference>
<dbReference type="STRING" id="1236220.SAMN04488112_1243"/>
<dbReference type="FunFam" id="1.10.10.1800:FF:000001">
    <property type="entry name" value="tRNA uridine 5-carboxymethylaminomethyl modification enzyme MnmG"/>
    <property type="match status" value="1"/>
</dbReference>
<evidence type="ECO:0000313" key="15">
    <source>
        <dbReference type="Proteomes" id="UP000199387"/>
    </source>
</evidence>
<comment type="cofactor">
    <cofactor evidence="1 12">
        <name>FAD</name>
        <dbReference type="ChEBI" id="CHEBI:57692"/>
    </cofactor>
</comment>
<evidence type="ECO:0000256" key="9">
    <source>
        <dbReference type="ARBA" id="ARBA00023027"/>
    </source>
</evidence>
<evidence type="ECO:0000256" key="12">
    <source>
        <dbReference type="HAMAP-Rule" id="MF_00129"/>
    </source>
</evidence>
<comment type="subunit">
    <text evidence="10 12">Homodimer. Heterotetramer of two MnmE and two MnmG subunits.</text>
</comment>
<dbReference type="OrthoDB" id="9815560at2"/>
<dbReference type="FunFam" id="3.50.50.60:FF:000063">
    <property type="entry name" value="tRNA uridine 5-carboxymethylaminomethyl modification enzyme MnmG"/>
    <property type="match status" value="1"/>
</dbReference>
<dbReference type="FunFam" id="1.10.150.570:FF:000001">
    <property type="entry name" value="tRNA uridine 5-carboxymethylaminomethyl modification enzyme MnmG"/>
    <property type="match status" value="1"/>
</dbReference>
<feature type="domain" description="tRNA uridine 5-carboxymethylaminomethyl modification enzyme C-terminal subdomain" evidence="13">
    <location>
        <begin position="545"/>
        <end position="616"/>
    </location>
</feature>
<dbReference type="EMBL" id="FMZA01000024">
    <property type="protein sequence ID" value="SDC95648.1"/>
    <property type="molecule type" value="Genomic_DNA"/>
</dbReference>
<comment type="subcellular location">
    <subcellularLocation>
        <location evidence="12">Cytoplasm</location>
    </subcellularLocation>
</comment>
<keyword evidence="7 12" id="KW-0819">tRNA processing</keyword>
<dbReference type="Gene3D" id="1.10.150.570">
    <property type="entry name" value="GidA associated domain, C-terminal subdomain"/>
    <property type="match status" value="1"/>
</dbReference>
<comment type="similarity">
    <text evidence="3 12">Belongs to the MnmG family.</text>
</comment>
<comment type="function">
    <text evidence="2 12">NAD-binding protein involved in the addition of a carboxymethylaminomethyl (cmnm) group at the wobble position (U34) of certain tRNAs, forming tRNA-cmnm(5)s(2)U34.</text>
</comment>
<dbReference type="RefSeq" id="WP_091572776.1">
    <property type="nucleotide sequence ID" value="NZ_FMZA01000024.1"/>
</dbReference>
<dbReference type="PROSITE" id="PS01281">
    <property type="entry name" value="GIDA_2"/>
    <property type="match status" value="1"/>
</dbReference>
<dbReference type="InterPro" id="IPR004416">
    <property type="entry name" value="MnmG"/>
</dbReference>
<dbReference type="GO" id="GO:0030488">
    <property type="term" value="P:tRNA methylation"/>
    <property type="evidence" value="ECO:0007669"/>
    <property type="project" value="TreeGrafter"/>
</dbReference>
<evidence type="ECO:0000256" key="10">
    <source>
        <dbReference type="ARBA" id="ARBA00025948"/>
    </source>
</evidence>
<dbReference type="InterPro" id="IPR040131">
    <property type="entry name" value="MnmG_N"/>
</dbReference>
<keyword evidence="6 12" id="KW-0285">Flavoprotein</keyword>
<keyword evidence="9 12" id="KW-0520">NAD</keyword>
<gene>
    <name evidence="12" type="primary">mnmG</name>
    <name evidence="12" type="synonym">gidA</name>
    <name evidence="14" type="ORF">SAMN04488112_1243</name>
</gene>
<dbReference type="Gene3D" id="3.50.50.60">
    <property type="entry name" value="FAD/NAD(P)-binding domain"/>
    <property type="match status" value="2"/>
</dbReference>
<dbReference type="InterPro" id="IPR047001">
    <property type="entry name" value="MnmG_C_subdom"/>
</dbReference>
<dbReference type="Proteomes" id="UP000199387">
    <property type="component" value="Unassembled WGS sequence"/>
</dbReference>
<accession>A0A1G6QTE7</accession>